<dbReference type="OrthoDB" id="1736040at2759"/>
<dbReference type="SUPFAM" id="SSF56112">
    <property type="entry name" value="Protein kinase-like (PK-like)"/>
    <property type="match status" value="1"/>
</dbReference>
<evidence type="ECO:0000313" key="5">
    <source>
        <dbReference type="Proteomes" id="UP000653305"/>
    </source>
</evidence>
<organism evidence="4 5">
    <name type="scientific">Phtheirospermum japonicum</name>
    <dbReference type="NCBI Taxonomy" id="374723"/>
    <lineage>
        <taxon>Eukaryota</taxon>
        <taxon>Viridiplantae</taxon>
        <taxon>Streptophyta</taxon>
        <taxon>Embryophyta</taxon>
        <taxon>Tracheophyta</taxon>
        <taxon>Spermatophyta</taxon>
        <taxon>Magnoliopsida</taxon>
        <taxon>eudicotyledons</taxon>
        <taxon>Gunneridae</taxon>
        <taxon>Pentapetalae</taxon>
        <taxon>asterids</taxon>
        <taxon>lamiids</taxon>
        <taxon>Lamiales</taxon>
        <taxon>Orobanchaceae</taxon>
        <taxon>Orobanchaceae incertae sedis</taxon>
        <taxon>Phtheirospermum</taxon>
    </lineage>
</organism>
<protein>
    <submittedName>
        <fullName evidence="4">Probably inactive receptor-like protein kinase at5g41680</fullName>
    </submittedName>
</protein>
<dbReference type="GO" id="GO:0004672">
    <property type="term" value="F:protein kinase activity"/>
    <property type="evidence" value="ECO:0007669"/>
    <property type="project" value="InterPro"/>
</dbReference>
<evidence type="ECO:0000256" key="1">
    <source>
        <dbReference type="ARBA" id="ARBA00022741"/>
    </source>
</evidence>
<dbReference type="Gene3D" id="1.10.510.10">
    <property type="entry name" value="Transferase(Phosphotransferase) domain 1"/>
    <property type="match status" value="1"/>
</dbReference>
<dbReference type="EMBL" id="BMAC01000495">
    <property type="protein sequence ID" value="GFP97575.1"/>
    <property type="molecule type" value="Genomic_DNA"/>
</dbReference>
<evidence type="ECO:0000256" key="2">
    <source>
        <dbReference type="ARBA" id="ARBA00022840"/>
    </source>
</evidence>
<dbReference type="PANTHER" id="PTHR27001">
    <property type="entry name" value="OS01G0253100 PROTEIN"/>
    <property type="match status" value="1"/>
</dbReference>
<keyword evidence="5" id="KW-1185">Reference proteome</keyword>
<reference evidence="4" key="1">
    <citation type="submission" date="2020-07" db="EMBL/GenBank/DDBJ databases">
        <title>Ethylene signaling mediates host invasion by parasitic plants.</title>
        <authorList>
            <person name="Yoshida S."/>
        </authorList>
    </citation>
    <scope>NUCLEOTIDE SEQUENCE</scope>
    <source>
        <strain evidence="4">Okayama</strain>
    </source>
</reference>
<dbReference type="GO" id="GO:0005524">
    <property type="term" value="F:ATP binding"/>
    <property type="evidence" value="ECO:0007669"/>
    <property type="project" value="UniProtKB-KW"/>
</dbReference>
<dbReference type="PANTHER" id="PTHR27001:SF931">
    <property type="entry name" value="OS11G0664100 PROTEIN"/>
    <property type="match status" value="1"/>
</dbReference>
<dbReference type="Pfam" id="PF07714">
    <property type="entry name" value="PK_Tyr_Ser-Thr"/>
    <property type="match status" value="1"/>
</dbReference>
<keyword evidence="2" id="KW-0067">ATP-binding</keyword>
<gene>
    <name evidence="4" type="ORF">PHJA_001901600</name>
</gene>
<dbReference type="PROSITE" id="PS50011">
    <property type="entry name" value="PROTEIN_KINASE_DOM"/>
    <property type="match status" value="1"/>
</dbReference>
<dbReference type="AlphaFoldDB" id="A0A830CRC5"/>
<dbReference type="GO" id="GO:0005886">
    <property type="term" value="C:plasma membrane"/>
    <property type="evidence" value="ECO:0007669"/>
    <property type="project" value="TreeGrafter"/>
</dbReference>
<keyword evidence="1" id="KW-0547">Nucleotide-binding</keyword>
<accession>A0A830CRC5</accession>
<dbReference type="Proteomes" id="UP000653305">
    <property type="component" value="Unassembled WGS sequence"/>
</dbReference>
<dbReference type="InterPro" id="IPR011009">
    <property type="entry name" value="Kinase-like_dom_sf"/>
</dbReference>
<evidence type="ECO:0000313" key="4">
    <source>
        <dbReference type="EMBL" id="GFP97575.1"/>
    </source>
</evidence>
<dbReference type="InterPro" id="IPR000719">
    <property type="entry name" value="Prot_kinase_dom"/>
</dbReference>
<dbReference type="InterPro" id="IPR001245">
    <property type="entry name" value="Ser-Thr/Tyr_kinase_cat_dom"/>
</dbReference>
<proteinExistence type="predicted"/>
<name>A0A830CRC5_9LAMI</name>
<evidence type="ECO:0000259" key="3">
    <source>
        <dbReference type="PROSITE" id="PS50011"/>
    </source>
</evidence>
<keyword evidence="4" id="KW-0675">Receptor</keyword>
<keyword evidence="4" id="KW-0808">Transferase</keyword>
<feature type="domain" description="Protein kinase" evidence="3">
    <location>
        <begin position="1"/>
        <end position="124"/>
    </location>
</feature>
<sequence length="124" mass="13659">MQVVAILECTTTGRGKTHSTWETRLNIAIGAARGIAHFHLQDDRKFVHRNIRSSNIFLNTQKYSIVSDDGLAKLSRPATRSHMQTPGYCAPKVKDTTNVSQASDVSGFGMVLLELLSGPNSERM</sequence>
<keyword evidence="4" id="KW-0418">Kinase</keyword>
<comment type="caution">
    <text evidence="4">The sequence shown here is derived from an EMBL/GenBank/DDBJ whole genome shotgun (WGS) entry which is preliminary data.</text>
</comment>